<protein>
    <submittedName>
        <fullName evidence="1">Uncharacterized protein</fullName>
    </submittedName>
</protein>
<proteinExistence type="predicted"/>
<dbReference type="HOGENOM" id="CLU_2857609_0_0_11"/>
<reference evidence="1 2" key="1">
    <citation type="submission" date="2012-07" db="EMBL/GenBank/DDBJ databases">
        <title>The Genome Sequence of Actinomyces turicensis ACS-279-V-COL4.</title>
        <authorList>
            <consortium name="The Broad Institute Genome Sequencing Platform"/>
            <person name="Earl A."/>
            <person name="Ward D."/>
            <person name="Feldgarden M."/>
            <person name="Gevers D."/>
            <person name="Saerens B."/>
            <person name="Vaneechoutte M."/>
            <person name="Walker B."/>
            <person name="Young S.K."/>
            <person name="Zeng Q."/>
            <person name="Gargeya S."/>
            <person name="Fitzgerald M."/>
            <person name="Haas B."/>
            <person name="Abouelleil A."/>
            <person name="Alvarado L."/>
            <person name="Arachchi H.M."/>
            <person name="Berlin A."/>
            <person name="Chapman S.B."/>
            <person name="Goldberg J."/>
            <person name="Griggs A."/>
            <person name="Gujja S."/>
            <person name="Hansen M."/>
            <person name="Howarth C."/>
            <person name="Imamovic A."/>
            <person name="Larimer J."/>
            <person name="McCowen C."/>
            <person name="Montmayeur A."/>
            <person name="Murphy C."/>
            <person name="Neiman D."/>
            <person name="Pearson M."/>
            <person name="Priest M."/>
            <person name="Roberts A."/>
            <person name="Saif S."/>
            <person name="Shea T."/>
            <person name="Sisk P."/>
            <person name="Sykes S."/>
            <person name="Wortman J."/>
            <person name="Nusbaum C."/>
            <person name="Birren B."/>
        </authorList>
    </citation>
    <scope>NUCLEOTIDE SEQUENCE [LARGE SCALE GENOMIC DNA]</scope>
    <source>
        <strain evidence="1 2">ACS-279-V-Col4</strain>
    </source>
</reference>
<dbReference type="EMBL" id="AGWQ01000003">
    <property type="protein sequence ID" value="EJZ87820.1"/>
    <property type="molecule type" value="Genomic_DNA"/>
</dbReference>
<dbReference type="PATRIC" id="fig|883077.3.peg.444"/>
<comment type="caution">
    <text evidence="1">The sequence shown here is derived from an EMBL/GenBank/DDBJ whole genome shotgun (WGS) entry which is preliminary data.</text>
</comment>
<dbReference type="AlphaFoldDB" id="K0ZJ52"/>
<dbReference type="Proteomes" id="UP000003994">
    <property type="component" value="Unassembled WGS sequence"/>
</dbReference>
<keyword evidence="2" id="KW-1185">Reference proteome</keyword>
<dbReference type="RefSeq" id="WP_006680654.1">
    <property type="nucleotide sequence ID" value="NZ_JH815208.1"/>
</dbReference>
<sequence length="64" mass="7133">MSLRLSIDTFTVNPATARVGAFNASRGQMRWFGKEDMMTLADLPANERLNSLFTVLTASVRARK</sequence>
<gene>
    <name evidence="1" type="ORF">HMPREF9241_00448</name>
</gene>
<evidence type="ECO:0000313" key="1">
    <source>
        <dbReference type="EMBL" id="EJZ87820.1"/>
    </source>
</evidence>
<name>K0ZJ52_9ACTO</name>
<dbReference type="STRING" id="883077.HMPREF9241_00448"/>
<organism evidence="1 2">
    <name type="scientific">Schaalia turicensis ACS-279-V-Col4</name>
    <dbReference type="NCBI Taxonomy" id="883077"/>
    <lineage>
        <taxon>Bacteria</taxon>
        <taxon>Bacillati</taxon>
        <taxon>Actinomycetota</taxon>
        <taxon>Actinomycetes</taxon>
        <taxon>Actinomycetales</taxon>
        <taxon>Actinomycetaceae</taxon>
        <taxon>Schaalia</taxon>
    </lineage>
</organism>
<accession>K0ZJ52</accession>
<evidence type="ECO:0000313" key="2">
    <source>
        <dbReference type="Proteomes" id="UP000003994"/>
    </source>
</evidence>